<feature type="non-terminal residue" evidence="2">
    <location>
        <position position="44"/>
    </location>
</feature>
<gene>
    <name evidence="2" type="ORF">ACFQ08_22710</name>
</gene>
<dbReference type="EMBL" id="JBHTHX010000908">
    <property type="protein sequence ID" value="MFD0887365.1"/>
    <property type="molecule type" value="Genomic_DNA"/>
</dbReference>
<proteinExistence type="predicted"/>
<feature type="domain" description="Rv2993c-like N-terminal" evidence="1">
    <location>
        <begin position="1"/>
        <end position="26"/>
    </location>
</feature>
<protein>
    <submittedName>
        <fullName evidence="2">Rv2993c-like domain-containing protein</fullName>
    </submittedName>
</protein>
<dbReference type="InterPro" id="IPR018833">
    <property type="entry name" value="Rv2993c-like_N"/>
</dbReference>
<evidence type="ECO:0000313" key="3">
    <source>
        <dbReference type="Proteomes" id="UP001597024"/>
    </source>
</evidence>
<accession>A0ABW3DU23</accession>
<evidence type="ECO:0000313" key="2">
    <source>
        <dbReference type="EMBL" id="MFD0887365.1"/>
    </source>
</evidence>
<name>A0ABW3DU23_9ACTN</name>
<organism evidence="2 3">
    <name type="scientific">Streptosporangium algeriense</name>
    <dbReference type="NCBI Taxonomy" id="1682748"/>
    <lineage>
        <taxon>Bacteria</taxon>
        <taxon>Bacillati</taxon>
        <taxon>Actinomycetota</taxon>
        <taxon>Actinomycetes</taxon>
        <taxon>Streptosporangiales</taxon>
        <taxon>Streptosporangiaceae</taxon>
        <taxon>Streptosporangium</taxon>
    </lineage>
</organism>
<keyword evidence="3" id="KW-1185">Reference proteome</keyword>
<dbReference type="Proteomes" id="UP001597024">
    <property type="component" value="Unassembled WGS sequence"/>
</dbReference>
<evidence type="ECO:0000259" key="1">
    <source>
        <dbReference type="Pfam" id="PF10370"/>
    </source>
</evidence>
<sequence length="44" mass="4746">MRWVTYETDGGDRVGVVDGDRIHPVAPGVGLIDLIGRGARELRA</sequence>
<comment type="caution">
    <text evidence="2">The sequence shown here is derived from an EMBL/GenBank/DDBJ whole genome shotgun (WGS) entry which is preliminary data.</text>
</comment>
<dbReference type="Pfam" id="PF10370">
    <property type="entry name" value="Rv2993c-like_N"/>
    <property type="match status" value="1"/>
</dbReference>
<reference evidence="3" key="1">
    <citation type="journal article" date="2019" name="Int. J. Syst. Evol. Microbiol.">
        <title>The Global Catalogue of Microorganisms (GCM) 10K type strain sequencing project: providing services to taxonomists for standard genome sequencing and annotation.</title>
        <authorList>
            <consortium name="The Broad Institute Genomics Platform"/>
            <consortium name="The Broad Institute Genome Sequencing Center for Infectious Disease"/>
            <person name="Wu L."/>
            <person name="Ma J."/>
        </authorList>
    </citation>
    <scope>NUCLEOTIDE SEQUENCE [LARGE SCALE GENOMIC DNA]</scope>
    <source>
        <strain evidence="3">CCUG 62974</strain>
    </source>
</reference>